<feature type="compositionally biased region" description="Polar residues" evidence="1">
    <location>
        <begin position="171"/>
        <end position="187"/>
    </location>
</feature>
<dbReference type="AlphaFoldDB" id="A0AA39QVA6"/>
<evidence type="ECO:0000313" key="2">
    <source>
        <dbReference type="EMBL" id="KAK0509086.1"/>
    </source>
</evidence>
<feature type="compositionally biased region" description="Basic and acidic residues" evidence="1">
    <location>
        <begin position="197"/>
        <end position="211"/>
    </location>
</feature>
<organism evidence="2 3">
    <name type="scientific">Cladonia borealis</name>
    <dbReference type="NCBI Taxonomy" id="184061"/>
    <lineage>
        <taxon>Eukaryota</taxon>
        <taxon>Fungi</taxon>
        <taxon>Dikarya</taxon>
        <taxon>Ascomycota</taxon>
        <taxon>Pezizomycotina</taxon>
        <taxon>Lecanoromycetes</taxon>
        <taxon>OSLEUM clade</taxon>
        <taxon>Lecanoromycetidae</taxon>
        <taxon>Lecanorales</taxon>
        <taxon>Lecanorineae</taxon>
        <taxon>Cladoniaceae</taxon>
        <taxon>Cladonia</taxon>
    </lineage>
</organism>
<comment type="caution">
    <text evidence="2">The sequence shown here is derived from an EMBL/GenBank/DDBJ whole genome shotgun (WGS) entry which is preliminary data.</text>
</comment>
<reference evidence="2" key="1">
    <citation type="submission" date="2023-03" db="EMBL/GenBank/DDBJ databases">
        <title>Complete genome of Cladonia borealis.</title>
        <authorList>
            <person name="Park H."/>
        </authorList>
    </citation>
    <scope>NUCLEOTIDE SEQUENCE</scope>
    <source>
        <strain evidence="2">ANT050790</strain>
    </source>
</reference>
<keyword evidence="3" id="KW-1185">Reference proteome</keyword>
<feature type="region of interest" description="Disordered" evidence="1">
    <location>
        <begin position="133"/>
        <end position="214"/>
    </location>
</feature>
<dbReference type="Proteomes" id="UP001166286">
    <property type="component" value="Unassembled WGS sequence"/>
</dbReference>
<proteinExistence type="predicted"/>
<dbReference type="EMBL" id="JAFEKC020000019">
    <property type="protein sequence ID" value="KAK0509086.1"/>
    <property type="molecule type" value="Genomic_DNA"/>
</dbReference>
<evidence type="ECO:0000313" key="3">
    <source>
        <dbReference type="Proteomes" id="UP001166286"/>
    </source>
</evidence>
<gene>
    <name evidence="2" type="ORF">JMJ35_008457</name>
</gene>
<evidence type="ECO:0000256" key="1">
    <source>
        <dbReference type="SAM" id="MobiDB-lite"/>
    </source>
</evidence>
<feature type="region of interest" description="Disordered" evidence="1">
    <location>
        <begin position="406"/>
        <end position="425"/>
    </location>
</feature>
<protein>
    <submittedName>
        <fullName evidence="2">Uncharacterized protein</fullName>
    </submittedName>
</protein>
<name>A0AA39QVA6_9LECA</name>
<accession>A0AA39QVA6</accession>
<sequence>MEAPDEESHEQLVERLTTGFGALLEQVQELAWRNTNLEQRLALVREEAFNITRSGGPLSEDVPTKWLQAKHGGTTRSKSYNRVENSGEDDEIWFLGDKAQDNALEIVEGVRAWKRLTKGKGPLWRRFNREELERRQSLDSTEQSPYLPSGHPAISPSVSENSKCPFASMANLRQQQPGKADAPQSQRPDLVPMPPHTQEHFEGKPALEGNKDGSMSPCPSITGSISKCPIRMLDERSPEEIAEYFEHHKHEIPRSHEICVKRFQSNTESIRLLDAKYGNLVNMIQGLGMKHQPLLPTKDDEEDLSEVDAKSIKKVENWADNIKENPEEADIHSTLLANRSDPDAREGYFDRPLKEVRVGESPSRPWGISVPGAAAIPDTVESEAVPTPVGPETKQRRGSIEQVTIPLKGHGTGGQNDDKPPQMVFTGPVFIGYSADQAASLIEKCGWDPQGPPR</sequence>